<proteinExistence type="predicted"/>
<reference evidence="1 2" key="1">
    <citation type="submission" date="2019-05" db="EMBL/GenBank/DDBJ databases">
        <title>Another draft genome of Portunus trituberculatus and its Hox gene families provides insights of decapod evolution.</title>
        <authorList>
            <person name="Jeong J.-H."/>
            <person name="Song I."/>
            <person name="Kim S."/>
            <person name="Choi T."/>
            <person name="Kim D."/>
            <person name="Ryu S."/>
            <person name="Kim W."/>
        </authorList>
    </citation>
    <scope>NUCLEOTIDE SEQUENCE [LARGE SCALE GENOMIC DNA]</scope>
    <source>
        <tissue evidence="1">Muscle</tissue>
    </source>
</reference>
<keyword evidence="2" id="KW-1185">Reference proteome</keyword>
<comment type="caution">
    <text evidence="1">The sequence shown here is derived from an EMBL/GenBank/DDBJ whole genome shotgun (WGS) entry which is preliminary data.</text>
</comment>
<dbReference type="AlphaFoldDB" id="A0A5B7CWB3"/>
<dbReference type="Proteomes" id="UP000324222">
    <property type="component" value="Unassembled WGS sequence"/>
</dbReference>
<dbReference type="EMBL" id="VSRR010000280">
    <property type="protein sequence ID" value="MPC13415.1"/>
    <property type="molecule type" value="Genomic_DNA"/>
</dbReference>
<sequence length="59" mass="6547">MPLKGSVVPELQQRGERTIDLRVVALQQGLPGRGARTCRDTQRILKGTLSRLRYCDAAP</sequence>
<organism evidence="1 2">
    <name type="scientific">Portunus trituberculatus</name>
    <name type="common">Swimming crab</name>
    <name type="synonym">Neptunus trituberculatus</name>
    <dbReference type="NCBI Taxonomy" id="210409"/>
    <lineage>
        <taxon>Eukaryota</taxon>
        <taxon>Metazoa</taxon>
        <taxon>Ecdysozoa</taxon>
        <taxon>Arthropoda</taxon>
        <taxon>Crustacea</taxon>
        <taxon>Multicrustacea</taxon>
        <taxon>Malacostraca</taxon>
        <taxon>Eumalacostraca</taxon>
        <taxon>Eucarida</taxon>
        <taxon>Decapoda</taxon>
        <taxon>Pleocyemata</taxon>
        <taxon>Brachyura</taxon>
        <taxon>Eubrachyura</taxon>
        <taxon>Portunoidea</taxon>
        <taxon>Portunidae</taxon>
        <taxon>Portuninae</taxon>
        <taxon>Portunus</taxon>
    </lineage>
</organism>
<protein>
    <submittedName>
        <fullName evidence="1">Uncharacterized protein</fullName>
    </submittedName>
</protein>
<gene>
    <name evidence="1" type="ORF">E2C01_006148</name>
</gene>
<evidence type="ECO:0000313" key="2">
    <source>
        <dbReference type="Proteomes" id="UP000324222"/>
    </source>
</evidence>
<accession>A0A5B7CWB3</accession>
<evidence type="ECO:0000313" key="1">
    <source>
        <dbReference type="EMBL" id="MPC13415.1"/>
    </source>
</evidence>
<name>A0A5B7CWB3_PORTR</name>